<dbReference type="GO" id="GO:0016491">
    <property type="term" value="F:oxidoreductase activity"/>
    <property type="evidence" value="ECO:0007669"/>
    <property type="project" value="UniProtKB-KW"/>
</dbReference>
<evidence type="ECO:0000313" key="4">
    <source>
        <dbReference type="EMBL" id="MEV0712962.1"/>
    </source>
</evidence>
<dbReference type="NCBIfam" id="TIGR00715">
    <property type="entry name" value="precor6x_red"/>
    <property type="match status" value="1"/>
</dbReference>
<sequence>MRVLILGGSREARELAAATSGERGLEIVSSLAGRVRDPHLPEGQVRIGGFGGTEKLRDWLAAEDIGAVVNATHPFAARIGANTAVATAALGIPLLRILRPAWSEQPGDRWTRVADLDAAARALTEFGDRVFLTIGRQGVGAFAGLTRQWFLIRAIDPPDGALPPKHELLLTRGPFAVDDEIALLSDRRIDVLVTKDSGGDQTEAKLVAARAAGLPVVVVDRPALPEGVTAVETAEQAREWLLRTAVRSDQDSTR</sequence>
<dbReference type="PANTHER" id="PTHR36925">
    <property type="entry name" value="COBALT-PRECORRIN-6A REDUCTASE"/>
    <property type="match status" value="1"/>
</dbReference>
<dbReference type="Proteomes" id="UP001551695">
    <property type="component" value="Unassembled WGS sequence"/>
</dbReference>
<accession>A0ABV3G5L9</accession>
<evidence type="ECO:0000256" key="1">
    <source>
        <dbReference type="ARBA" id="ARBA00004953"/>
    </source>
</evidence>
<dbReference type="Gene3D" id="3.40.50.2300">
    <property type="match status" value="1"/>
</dbReference>
<dbReference type="PANTHER" id="PTHR36925:SF1">
    <property type="entry name" value="COBALT-PRECORRIN-6A REDUCTASE"/>
    <property type="match status" value="1"/>
</dbReference>
<keyword evidence="3 4" id="KW-0560">Oxidoreductase</keyword>
<dbReference type="PROSITE" id="PS51014">
    <property type="entry name" value="COBK_CBIJ"/>
    <property type="match status" value="1"/>
</dbReference>
<name>A0ABV3G5L9_9NOCA</name>
<reference evidence="4 5" key="1">
    <citation type="submission" date="2024-06" db="EMBL/GenBank/DDBJ databases">
        <title>The Natural Products Discovery Center: Release of the First 8490 Sequenced Strains for Exploring Actinobacteria Biosynthetic Diversity.</title>
        <authorList>
            <person name="Kalkreuter E."/>
            <person name="Kautsar S.A."/>
            <person name="Yang D."/>
            <person name="Bader C.D."/>
            <person name="Teijaro C.N."/>
            <person name="Fluegel L."/>
            <person name="Davis C.M."/>
            <person name="Simpson J.R."/>
            <person name="Lauterbach L."/>
            <person name="Steele A.D."/>
            <person name="Gui C."/>
            <person name="Meng S."/>
            <person name="Li G."/>
            <person name="Viehrig K."/>
            <person name="Ye F."/>
            <person name="Su P."/>
            <person name="Kiefer A.F."/>
            <person name="Nichols A."/>
            <person name="Cepeda A.J."/>
            <person name="Yan W."/>
            <person name="Fan B."/>
            <person name="Jiang Y."/>
            <person name="Adhikari A."/>
            <person name="Zheng C.-J."/>
            <person name="Schuster L."/>
            <person name="Cowan T.M."/>
            <person name="Smanski M.J."/>
            <person name="Chevrette M.G."/>
            <person name="De Carvalho L.P.S."/>
            <person name="Shen B."/>
        </authorList>
    </citation>
    <scope>NUCLEOTIDE SEQUENCE [LARGE SCALE GENOMIC DNA]</scope>
    <source>
        <strain evidence="4 5">NPDC050403</strain>
    </source>
</reference>
<dbReference type="Pfam" id="PF02571">
    <property type="entry name" value="CbiJ"/>
    <property type="match status" value="1"/>
</dbReference>
<dbReference type="EC" id="1.3.1.106" evidence="4"/>
<evidence type="ECO:0000256" key="3">
    <source>
        <dbReference type="ARBA" id="ARBA00023002"/>
    </source>
</evidence>
<gene>
    <name evidence="4" type="ORF">AB0I48_35945</name>
</gene>
<dbReference type="NCBIfam" id="NF005968">
    <property type="entry name" value="PRK08057.1-2"/>
    <property type="match status" value="1"/>
</dbReference>
<dbReference type="EMBL" id="JBFAKC010000033">
    <property type="protein sequence ID" value="MEV0712962.1"/>
    <property type="molecule type" value="Genomic_DNA"/>
</dbReference>
<dbReference type="RefSeq" id="WP_357790440.1">
    <property type="nucleotide sequence ID" value="NZ_JBFAKC010000033.1"/>
</dbReference>
<evidence type="ECO:0000256" key="2">
    <source>
        <dbReference type="ARBA" id="ARBA00022573"/>
    </source>
</evidence>
<proteinExistence type="predicted"/>
<comment type="pathway">
    <text evidence="1">Cofactor biosynthesis; adenosylcobalamin biosynthesis.</text>
</comment>
<keyword evidence="5" id="KW-1185">Reference proteome</keyword>
<comment type="caution">
    <text evidence="4">The sequence shown here is derived from an EMBL/GenBank/DDBJ whole genome shotgun (WGS) entry which is preliminary data.</text>
</comment>
<dbReference type="InterPro" id="IPR003723">
    <property type="entry name" value="Precorrin-6x_reduct"/>
</dbReference>
<protein>
    <submittedName>
        <fullName evidence="4">Cobalt-precorrin-6A reductase</fullName>
        <ecNumber evidence="4">1.3.1.106</ecNumber>
    </submittedName>
</protein>
<organism evidence="4 5">
    <name type="scientific">Nocardia aurea</name>
    <dbReference type="NCBI Taxonomy" id="2144174"/>
    <lineage>
        <taxon>Bacteria</taxon>
        <taxon>Bacillati</taxon>
        <taxon>Actinomycetota</taxon>
        <taxon>Actinomycetes</taxon>
        <taxon>Mycobacteriales</taxon>
        <taxon>Nocardiaceae</taxon>
        <taxon>Nocardia</taxon>
    </lineage>
</organism>
<evidence type="ECO:0000313" key="5">
    <source>
        <dbReference type="Proteomes" id="UP001551695"/>
    </source>
</evidence>
<keyword evidence="2" id="KW-0169">Cobalamin biosynthesis</keyword>